<dbReference type="GO" id="GO:0016020">
    <property type="term" value="C:membrane"/>
    <property type="evidence" value="ECO:0007669"/>
    <property type="project" value="UniProtKB-SubCell"/>
</dbReference>
<comment type="subcellular location">
    <subcellularLocation>
        <location evidence="1">Membrane</location>
        <topology evidence="1">Multi-pass membrane protein</topology>
    </subcellularLocation>
</comment>
<evidence type="ECO:0000256" key="1">
    <source>
        <dbReference type="ARBA" id="ARBA00004141"/>
    </source>
</evidence>
<gene>
    <name evidence="8" type="ORF">Q31b_19410</name>
</gene>
<keyword evidence="3 7" id="KW-0812">Transmembrane</keyword>
<keyword evidence="9" id="KW-1185">Reference proteome</keyword>
<comment type="similarity">
    <text evidence="2">Belongs to the autoinducer-2 exporter (AI-2E) (TC 2.A.86) family.</text>
</comment>
<feature type="transmembrane region" description="Helical" evidence="7">
    <location>
        <begin position="166"/>
        <end position="188"/>
    </location>
</feature>
<dbReference type="InterPro" id="IPR002549">
    <property type="entry name" value="AI-2E-like"/>
</dbReference>
<dbReference type="OrthoDB" id="9799225at2"/>
<feature type="transmembrane region" description="Helical" evidence="7">
    <location>
        <begin position="225"/>
        <end position="247"/>
    </location>
</feature>
<proteinExistence type="inferred from homology"/>
<feature type="transmembrane region" description="Helical" evidence="7">
    <location>
        <begin position="289"/>
        <end position="309"/>
    </location>
</feature>
<evidence type="ECO:0000256" key="3">
    <source>
        <dbReference type="ARBA" id="ARBA00022692"/>
    </source>
</evidence>
<dbReference type="Pfam" id="PF01594">
    <property type="entry name" value="AI-2E_transport"/>
    <property type="match status" value="1"/>
</dbReference>
<keyword evidence="4 7" id="KW-1133">Transmembrane helix</keyword>
<feature type="transmembrane region" description="Helical" evidence="7">
    <location>
        <begin position="253"/>
        <end position="282"/>
    </location>
</feature>
<accession>A0A5C6E773</accession>
<dbReference type="EMBL" id="SJPY01000002">
    <property type="protein sequence ID" value="TWU44405.1"/>
    <property type="molecule type" value="Genomic_DNA"/>
</dbReference>
<evidence type="ECO:0000256" key="5">
    <source>
        <dbReference type="ARBA" id="ARBA00023136"/>
    </source>
</evidence>
<evidence type="ECO:0000256" key="2">
    <source>
        <dbReference type="ARBA" id="ARBA00009773"/>
    </source>
</evidence>
<feature type="compositionally biased region" description="Low complexity" evidence="6">
    <location>
        <begin position="400"/>
        <end position="415"/>
    </location>
</feature>
<keyword evidence="5 7" id="KW-0472">Membrane</keyword>
<evidence type="ECO:0000256" key="4">
    <source>
        <dbReference type="ARBA" id="ARBA00022989"/>
    </source>
</evidence>
<dbReference type="Proteomes" id="UP000315471">
    <property type="component" value="Unassembled WGS sequence"/>
</dbReference>
<feature type="transmembrane region" description="Helical" evidence="7">
    <location>
        <begin position="42"/>
        <end position="59"/>
    </location>
</feature>
<feature type="compositionally biased region" description="Acidic residues" evidence="6">
    <location>
        <begin position="131"/>
        <end position="150"/>
    </location>
</feature>
<feature type="region of interest" description="Disordered" evidence="6">
    <location>
        <begin position="127"/>
        <end position="152"/>
    </location>
</feature>
<evidence type="ECO:0000313" key="8">
    <source>
        <dbReference type="EMBL" id="TWU44405.1"/>
    </source>
</evidence>
<reference evidence="8 9" key="1">
    <citation type="submission" date="2019-02" db="EMBL/GenBank/DDBJ databases">
        <title>Deep-cultivation of Planctomycetes and their phenomic and genomic characterization uncovers novel biology.</title>
        <authorList>
            <person name="Wiegand S."/>
            <person name="Jogler M."/>
            <person name="Boedeker C."/>
            <person name="Pinto D."/>
            <person name="Vollmers J."/>
            <person name="Rivas-Marin E."/>
            <person name="Kohn T."/>
            <person name="Peeters S.H."/>
            <person name="Heuer A."/>
            <person name="Rast P."/>
            <person name="Oberbeckmann S."/>
            <person name="Bunk B."/>
            <person name="Jeske O."/>
            <person name="Meyerdierks A."/>
            <person name="Storesund J.E."/>
            <person name="Kallscheuer N."/>
            <person name="Luecker S."/>
            <person name="Lage O.M."/>
            <person name="Pohl T."/>
            <person name="Merkel B.J."/>
            <person name="Hornburger P."/>
            <person name="Mueller R.-W."/>
            <person name="Bruemmer F."/>
            <person name="Labrenz M."/>
            <person name="Spormann A.M."/>
            <person name="Op Den Camp H."/>
            <person name="Overmann J."/>
            <person name="Amann R."/>
            <person name="Jetten M.S.M."/>
            <person name="Mascher T."/>
            <person name="Medema M.H."/>
            <person name="Devos D.P."/>
            <person name="Kaster A.-K."/>
            <person name="Ovreas L."/>
            <person name="Rohde M."/>
            <person name="Galperin M.Y."/>
            <person name="Jogler C."/>
        </authorList>
    </citation>
    <scope>NUCLEOTIDE SEQUENCE [LARGE SCALE GENOMIC DNA]</scope>
    <source>
        <strain evidence="8 9">Q31b</strain>
    </source>
</reference>
<dbReference type="RefSeq" id="WP_146599361.1">
    <property type="nucleotide sequence ID" value="NZ_SJPY01000002.1"/>
</dbReference>
<dbReference type="GO" id="GO:0055085">
    <property type="term" value="P:transmembrane transport"/>
    <property type="evidence" value="ECO:0007669"/>
    <property type="project" value="TreeGrafter"/>
</dbReference>
<organism evidence="8 9">
    <name type="scientific">Novipirellula aureliae</name>
    <dbReference type="NCBI Taxonomy" id="2527966"/>
    <lineage>
        <taxon>Bacteria</taxon>
        <taxon>Pseudomonadati</taxon>
        <taxon>Planctomycetota</taxon>
        <taxon>Planctomycetia</taxon>
        <taxon>Pirellulales</taxon>
        <taxon>Pirellulaceae</taxon>
        <taxon>Novipirellula</taxon>
    </lineage>
</organism>
<protein>
    <submittedName>
        <fullName evidence="8">Pheromone autoinducer 2 transporter</fullName>
    </submittedName>
</protein>
<feature type="transmembrane region" description="Helical" evidence="7">
    <location>
        <begin position="329"/>
        <end position="351"/>
    </location>
</feature>
<feature type="region of interest" description="Disordered" evidence="6">
    <location>
        <begin position="374"/>
        <end position="415"/>
    </location>
</feature>
<feature type="transmembrane region" description="Helical" evidence="7">
    <location>
        <begin position="71"/>
        <end position="92"/>
    </location>
</feature>
<dbReference type="AlphaFoldDB" id="A0A5C6E773"/>
<name>A0A5C6E773_9BACT</name>
<dbReference type="PANTHER" id="PTHR21716:SF16">
    <property type="entry name" value="BLL1467 PROTEIN"/>
    <property type="match status" value="1"/>
</dbReference>
<evidence type="ECO:0000256" key="7">
    <source>
        <dbReference type="SAM" id="Phobius"/>
    </source>
</evidence>
<dbReference type="PANTHER" id="PTHR21716">
    <property type="entry name" value="TRANSMEMBRANE PROTEIN"/>
    <property type="match status" value="1"/>
</dbReference>
<evidence type="ECO:0000313" key="9">
    <source>
        <dbReference type="Proteomes" id="UP000315471"/>
    </source>
</evidence>
<comment type="caution">
    <text evidence="8">The sequence shown here is derived from an EMBL/GenBank/DDBJ whole genome shotgun (WGS) entry which is preliminary data.</text>
</comment>
<evidence type="ECO:0000256" key="6">
    <source>
        <dbReference type="SAM" id="MobiDB-lite"/>
    </source>
</evidence>
<sequence>MNRTNDSSKNRSDADGRVGVISTRVCAVMLVLYALFYARSLAVPIAMAFVMYMVLRPLVRQGSRLGVPPAVGAAAILVTLIVSFGFATYLVVEPAQQMIAKAPQHVGVVKEKLRFLTHKLNQVNDAKEELTEASEEANENDVGEPDEEEPVPVQVKQPNWTNNYTYLSGTGNLVSFLTICAALLYFLLATGDDLLRSIMHALPDFTARRRLIEIIENVQEGLGSYLARISSINAGLGIAVGIAMWLLGMPSPAVWGVMAFAFNFIPIVGALVGACIIFLVALVSFDPTYYAFIVAGTYITLTSLEGQFITPSILGRSMSMSPVLVFLSIVLWGWMWGIMGVFLSIPILIAIRMACEGYDGLQPLAFVLGAEVPQPKRKEGDADEQSEIESSSGRLPEVTSSGSASSRPIASSVGL</sequence>